<sequence>MMKITKKYAGRILSIACMSLVLTFLFNFSELKCFTKSVHADSADSTSKGINVAYHTQDEIRTYIANNGATVNDALKFSENPVTTKPYSLGKLSDKTLHSALAMLNQVRYIAGISDQVQLDNSYNQLAQAASLANYLNDTLSHEPEKPAGMSDDMYNMALKGASSSNISYASWSGQSLNDVLISGFMCDSDKYNISRVGHRRWVLNPSMKSTGFGAVSGKNGTYSALYSFDRNNSTAGEYGVAWPAQNMPVEYFGADYAWSVSMGYKVDASKIKVTLTRKNDGKKWEFSQGKSDGVFYVDNDYYGQIGCIIFRPSSVKKYNADDAFQVDITGLEQGDVSYTVHFFQALDHKSSATKPSSDPAETKQNKAKTPKLGSKIKDAKNIYIVTGITSKSKTVKYKKPRNSKNASAVIPKTIKINGNVYKVTEISANAFKNCKRLKKVTIGKNITKIGKNAFLNCKSLRHMNIQSSKLTNKNVGKNAFKGISRKVVVKTPAKKYKEYKVLLRKHGVASTARIKHK</sequence>
<dbReference type="CDD" id="cd05379">
    <property type="entry name" value="CAP_bacterial"/>
    <property type="match status" value="1"/>
</dbReference>
<evidence type="ECO:0000313" key="5">
    <source>
        <dbReference type="Proteomes" id="UP000637513"/>
    </source>
</evidence>
<feature type="domain" description="SCP" evidence="3">
    <location>
        <begin position="102"/>
        <end position="223"/>
    </location>
</feature>
<dbReference type="SUPFAM" id="SSF55797">
    <property type="entry name" value="PR-1-like"/>
    <property type="match status" value="1"/>
</dbReference>
<evidence type="ECO:0000256" key="2">
    <source>
        <dbReference type="SAM" id="Phobius"/>
    </source>
</evidence>
<keyword evidence="2" id="KW-0472">Membrane</keyword>
<protein>
    <submittedName>
        <fullName evidence="4">Leucine-rich repeat protein</fullName>
    </submittedName>
</protein>
<evidence type="ECO:0000256" key="1">
    <source>
        <dbReference type="SAM" id="MobiDB-lite"/>
    </source>
</evidence>
<keyword evidence="2" id="KW-1133">Transmembrane helix</keyword>
<dbReference type="Gene3D" id="3.40.33.10">
    <property type="entry name" value="CAP"/>
    <property type="match status" value="1"/>
</dbReference>
<accession>A0ABR7MRS8</accession>
<keyword evidence="2" id="KW-0812">Transmembrane</keyword>
<feature type="region of interest" description="Disordered" evidence="1">
    <location>
        <begin position="351"/>
        <end position="372"/>
    </location>
</feature>
<dbReference type="InterPro" id="IPR035940">
    <property type="entry name" value="CAP_sf"/>
</dbReference>
<dbReference type="InterPro" id="IPR026906">
    <property type="entry name" value="LRR_5"/>
</dbReference>
<dbReference type="RefSeq" id="WP_249302417.1">
    <property type="nucleotide sequence ID" value="NZ_JACRSW010000001.1"/>
</dbReference>
<comment type="caution">
    <text evidence="4">The sequence shown here is derived from an EMBL/GenBank/DDBJ whole genome shotgun (WGS) entry which is preliminary data.</text>
</comment>
<dbReference type="InterPro" id="IPR014044">
    <property type="entry name" value="CAP_dom"/>
</dbReference>
<dbReference type="EMBL" id="JACRSW010000001">
    <property type="protein sequence ID" value="MBC8556344.1"/>
    <property type="molecule type" value="Genomic_DNA"/>
</dbReference>
<evidence type="ECO:0000259" key="3">
    <source>
        <dbReference type="Pfam" id="PF00188"/>
    </source>
</evidence>
<reference evidence="4 5" key="1">
    <citation type="submission" date="2020-08" db="EMBL/GenBank/DDBJ databases">
        <title>Genome public.</title>
        <authorList>
            <person name="Liu C."/>
            <person name="Sun Q."/>
        </authorList>
    </citation>
    <scope>NUCLEOTIDE SEQUENCE [LARGE SCALE GENOMIC DNA]</scope>
    <source>
        <strain evidence="4 5">BX3</strain>
    </source>
</reference>
<keyword evidence="5" id="KW-1185">Reference proteome</keyword>
<dbReference type="Gene3D" id="3.80.10.10">
    <property type="entry name" value="Ribonuclease Inhibitor"/>
    <property type="match status" value="1"/>
</dbReference>
<proteinExistence type="predicted"/>
<name>A0ABR7MRS8_9FIRM</name>
<feature type="transmembrane region" description="Helical" evidence="2">
    <location>
        <begin position="12"/>
        <end position="29"/>
    </location>
</feature>
<dbReference type="Proteomes" id="UP000637513">
    <property type="component" value="Unassembled WGS sequence"/>
</dbReference>
<evidence type="ECO:0000313" key="4">
    <source>
        <dbReference type="EMBL" id="MBC8556344.1"/>
    </source>
</evidence>
<organism evidence="4 5">
    <name type="scientific">Jutongia hominis</name>
    <dbReference type="NCBI Taxonomy" id="2763664"/>
    <lineage>
        <taxon>Bacteria</taxon>
        <taxon>Bacillati</taxon>
        <taxon>Bacillota</taxon>
        <taxon>Clostridia</taxon>
        <taxon>Lachnospirales</taxon>
        <taxon>Lachnospiraceae</taxon>
        <taxon>Jutongia</taxon>
    </lineage>
</organism>
<dbReference type="Pfam" id="PF00188">
    <property type="entry name" value="CAP"/>
    <property type="match status" value="1"/>
</dbReference>
<dbReference type="SUPFAM" id="SSF52058">
    <property type="entry name" value="L domain-like"/>
    <property type="match status" value="1"/>
</dbReference>
<gene>
    <name evidence="4" type="ORF">H8700_01210</name>
</gene>
<dbReference type="Pfam" id="PF13306">
    <property type="entry name" value="LRR_5"/>
    <property type="match status" value="1"/>
</dbReference>
<dbReference type="InterPro" id="IPR032675">
    <property type="entry name" value="LRR_dom_sf"/>
</dbReference>